<accession>A0ABT0KRP2</accession>
<dbReference type="InterPro" id="IPR019734">
    <property type="entry name" value="TPR_rpt"/>
</dbReference>
<evidence type="ECO:0008006" key="3">
    <source>
        <dbReference type="Google" id="ProtNLM"/>
    </source>
</evidence>
<evidence type="ECO:0000313" key="2">
    <source>
        <dbReference type="Proteomes" id="UP001202134"/>
    </source>
</evidence>
<dbReference type="EMBL" id="JAKIKU010000007">
    <property type="protein sequence ID" value="MCL1046507.1"/>
    <property type="molecule type" value="Genomic_DNA"/>
</dbReference>
<organism evidence="1 2">
    <name type="scientific">Shewanella electrodiphila</name>
    <dbReference type="NCBI Taxonomy" id="934143"/>
    <lineage>
        <taxon>Bacteria</taxon>
        <taxon>Pseudomonadati</taxon>
        <taxon>Pseudomonadota</taxon>
        <taxon>Gammaproteobacteria</taxon>
        <taxon>Alteromonadales</taxon>
        <taxon>Shewanellaceae</taxon>
        <taxon>Shewanella</taxon>
    </lineage>
</organism>
<dbReference type="SMART" id="SM00028">
    <property type="entry name" value="TPR"/>
    <property type="match status" value="4"/>
</dbReference>
<gene>
    <name evidence="1" type="ORF">L2737_14420</name>
</gene>
<dbReference type="Gene3D" id="1.25.40.10">
    <property type="entry name" value="Tetratricopeptide repeat domain"/>
    <property type="match status" value="2"/>
</dbReference>
<keyword evidence="2" id="KW-1185">Reference proteome</keyword>
<dbReference type="SUPFAM" id="SSF48452">
    <property type="entry name" value="TPR-like"/>
    <property type="match status" value="1"/>
</dbReference>
<proteinExistence type="predicted"/>
<reference evidence="1 2" key="1">
    <citation type="submission" date="2022-01" db="EMBL/GenBank/DDBJ databases">
        <title>Whole genome-based taxonomy of the Shewanellaceae.</title>
        <authorList>
            <person name="Martin-Rodriguez A.J."/>
        </authorList>
    </citation>
    <scope>NUCLEOTIDE SEQUENCE [LARGE SCALE GENOMIC DNA]</scope>
    <source>
        <strain evidence="1 2">DSM 24955</strain>
    </source>
</reference>
<dbReference type="Proteomes" id="UP001202134">
    <property type="component" value="Unassembled WGS sequence"/>
</dbReference>
<sequence length="444" mass="49781">MSNKKMLNPYFKKQLFTPLYIKPLLKGSLLKSSLLKSLRLKSPLLGLGPQFNSKFILSVGVLSCSLLSACSSTTSTPSAASLPMPETASYFIKPEAPSTVPSIESLSELLPQQKQELNEFIARDDIVGLSKRYQVARFIEDKMVNFNYEGLNYSTSQAWQQRAGNCMALAMLTYGVAKHLDVRAVFQVVHSAPLLTHISNDLIITSDHVRTFLYETDAGGVYLNGSEFTVIDYFPDSNDRTGGVVSEHEFIAMFYRNLAADALLAGELTYAYTLLEKGLSLAPRYVPLINMMAVVHRRVAEHQIADAYYQYGLQFESNSLSLLSNYQYSLSEQGKALEADAVLQQLLQLENDTPYGWYSMGIEALTLQHYSAAETYFKKFINNSPYYHQAYYELAKAQNALGKYVSAEKTIQQALSLTSMGESQQKYLAKLNWLKQSTKQEVVE</sequence>
<comment type="caution">
    <text evidence="1">The sequence shown here is derived from an EMBL/GenBank/DDBJ whole genome shotgun (WGS) entry which is preliminary data.</text>
</comment>
<dbReference type="InterPro" id="IPR011990">
    <property type="entry name" value="TPR-like_helical_dom_sf"/>
</dbReference>
<name>A0ABT0KRP2_9GAMM</name>
<dbReference type="RefSeq" id="WP_248956158.1">
    <property type="nucleotide sequence ID" value="NZ_JAKIKU010000007.1"/>
</dbReference>
<protein>
    <recommendedName>
        <fullName evidence="3">TPR domain protein</fullName>
    </recommendedName>
</protein>
<evidence type="ECO:0000313" key="1">
    <source>
        <dbReference type="EMBL" id="MCL1046507.1"/>
    </source>
</evidence>